<keyword evidence="4" id="KW-0694">RNA-binding</keyword>
<reference evidence="6 7" key="1">
    <citation type="submission" date="2024-03" db="EMBL/GenBank/DDBJ databases">
        <title>The Acrasis kona genome and developmental transcriptomes reveal deep origins of eukaryotic multicellular pathways.</title>
        <authorList>
            <person name="Sheikh S."/>
            <person name="Fu C.-J."/>
            <person name="Brown M.W."/>
            <person name="Baldauf S.L."/>
        </authorList>
    </citation>
    <scope>NUCLEOTIDE SEQUENCE [LARGE SCALE GENOMIC DNA]</scope>
    <source>
        <strain evidence="6 7">ATCC MYA-3509</strain>
    </source>
</reference>
<evidence type="ECO:0000313" key="6">
    <source>
        <dbReference type="EMBL" id="KAL0481564.1"/>
    </source>
</evidence>
<accession>A0AAW2YX28</accession>
<evidence type="ECO:0000256" key="2">
    <source>
        <dbReference type="ARBA" id="ARBA00022490"/>
    </source>
</evidence>
<dbReference type="GO" id="GO:0003723">
    <property type="term" value="F:RNA binding"/>
    <property type="evidence" value="ECO:0007669"/>
    <property type="project" value="UniProtKB-KW"/>
</dbReference>
<dbReference type="GO" id="GO:0000176">
    <property type="term" value="C:nuclear exosome (RNase complex)"/>
    <property type="evidence" value="ECO:0007669"/>
    <property type="project" value="TreeGrafter"/>
</dbReference>
<dbReference type="GO" id="GO:0071051">
    <property type="term" value="P:poly(A)-dependent snoRNA 3'-end processing"/>
    <property type="evidence" value="ECO:0007669"/>
    <property type="project" value="TreeGrafter"/>
</dbReference>
<dbReference type="SUPFAM" id="SSF54791">
    <property type="entry name" value="Eukaryotic type KH-domain (KH-domain type I)"/>
    <property type="match status" value="1"/>
</dbReference>
<dbReference type="InterPro" id="IPR004088">
    <property type="entry name" value="KH_dom_type_1"/>
</dbReference>
<dbReference type="AlphaFoldDB" id="A0AAW2YX28"/>
<dbReference type="CDD" id="cd22526">
    <property type="entry name" value="KH-I_Rrp40"/>
    <property type="match status" value="1"/>
</dbReference>
<keyword evidence="2" id="KW-0963">Cytoplasm</keyword>
<dbReference type="GO" id="GO:0000177">
    <property type="term" value="C:cytoplasmic exosome (RNase complex)"/>
    <property type="evidence" value="ECO:0007669"/>
    <property type="project" value="TreeGrafter"/>
</dbReference>
<dbReference type="PANTHER" id="PTHR21321">
    <property type="entry name" value="PNAS-3 RELATED"/>
    <property type="match status" value="1"/>
</dbReference>
<comment type="subcellular location">
    <subcellularLocation>
        <location evidence="1">Nucleus</location>
    </subcellularLocation>
</comment>
<dbReference type="SUPFAM" id="SSF50249">
    <property type="entry name" value="Nucleic acid-binding proteins"/>
    <property type="match status" value="1"/>
</dbReference>
<keyword evidence="3" id="KW-0271">Exosome</keyword>
<evidence type="ECO:0000256" key="4">
    <source>
        <dbReference type="ARBA" id="ARBA00022884"/>
    </source>
</evidence>
<dbReference type="InterPro" id="IPR049469">
    <property type="entry name" value="RRP40_KH-I"/>
</dbReference>
<dbReference type="GO" id="GO:0071038">
    <property type="term" value="P:TRAMP-dependent tRNA surveillance pathway"/>
    <property type="evidence" value="ECO:0007669"/>
    <property type="project" value="TreeGrafter"/>
</dbReference>
<dbReference type="GO" id="GO:0000467">
    <property type="term" value="P:exonucleolytic trimming to generate mature 3'-end of 5.8S rRNA from tricistronic rRNA transcript (SSU-rRNA, 5.8S rRNA, LSU-rRNA)"/>
    <property type="evidence" value="ECO:0007669"/>
    <property type="project" value="TreeGrafter"/>
</dbReference>
<dbReference type="GO" id="GO:0071035">
    <property type="term" value="P:nuclear polyadenylation-dependent rRNA catabolic process"/>
    <property type="evidence" value="ECO:0007669"/>
    <property type="project" value="TreeGrafter"/>
</dbReference>
<evidence type="ECO:0000313" key="7">
    <source>
        <dbReference type="Proteomes" id="UP001431209"/>
    </source>
</evidence>
<comment type="caution">
    <text evidence="6">The sequence shown here is derived from an EMBL/GenBank/DDBJ whole genome shotgun (WGS) entry which is preliminary data.</text>
</comment>
<sequence length="225" mass="24471">MDIDKSLINTSLLPGDIVGTVVQSTSTENEGKQQPVRIGPGLTLLDDTLVAVKAVGDMVVGTIKETVGESFRVDIGTAHSALLDVTGFDGASRRNRPDLFPGDLIYARVTVANKDLEPEITCLSSQGTARRDWITGQSVFGPLKHGFVINCSLGMSRRLLDPNCELFKQIGDKCSFEAAVGMNGRVWITSEDSRDIVLISNALEYSQHLDDQGIEKMLNTLFKSR</sequence>
<dbReference type="Pfam" id="PF15985">
    <property type="entry name" value="KH_6"/>
    <property type="match status" value="1"/>
</dbReference>
<organism evidence="6 7">
    <name type="scientific">Acrasis kona</name>
    <dbReference type="NCBI Taxonomy" id="1008807"/>
    <lineage>
        <taxon>Eukaryota</taxon>
        <taxon>Discoba</taxon>
        <taxon>Heterolobosea</taxon>
        <taxon>Tetramitia</taxon>
        <taxon>Eutetramitia</taxon>
        <taxon>Acrasidae</taxon>
        <taxon>Acrasis</taxon>
    </lineage>
</organism>
<gene>
    <name evidence="6" type="ORF">AKO1_009239</name>
</gene>
<dbReference type="Gene3D" id="3.30.1370.10">
    <property type="entry name" value="K Homology domain, type 1"/>
    <property type="match status" value="1"/>
</dbReference>
<evidence type="ECO:0000256" key="1">
    <source>
        <dbReference type="ARBA" id="ARBA00004123"/>
    </source>
</evidence>
<dbReference type="Pfam" id="PF21262">
    <property type="entry name" value="RRP40_S1"/>
    <property type="match status" value="1"/>
</dbReference>
<evidence type="ECO:0000259" key="5">
    <source>
        <dbReference type="Pfam" id="PF15985"/>
    </source>
</evidence>
<dbReference type="GO" id="GO:0071034">
    <property type="term" value="P:CUT catabolic process"/>
    <property type="evidence" value="ECO:0007669"/>
    <property type="project" value="TreeGrafter"/>
</dbReference>
<dbReference type="FunFam" id="2.40.50.140:FF:000127">
    <property type="entry name" value="Exosome complex component RRP40"/>
    <property type="match status" value="1"/>
</dbReference>
<name>A0AAW2YX28_9EUKA</name>
<evidence type="ECO:0000256" key="3">
    <source>
        <dbReference type="ARBA" id="ARBA00022835"/>
    </source>
</evidence>
<feature type="domain" description="K Homology" evidence="5">
    <location>
        <begin position="146"/>
        <end position="193"/>
    </location>
</feature>
<dbReference type="InterPro" id="IPR026699">
    <property type="entry name" value="Exosome_RNA_bind1/RRP40/RRP4"/>
</dbReference>
<dbReference type="EMBL" id="JAOPGA020000771">
    <property type="protein sequence ID" value="KAL0481564.1"/>
    <property type="molecule type" value="Genomic_DNA"/>
</dbReference>
<dbReference type="Gene3D" id="2.40.50.140">
    <property type="entry name" value="Nucleic acid-binding proteins"/>
    <property type="match status" value="1"/>
</dbReference>
<keyword evidence="7" id="KW-1185">Reference proteome</keyword>
<dbReference type="InterPro" id="IPR012340">
    <property type="entry name" value="NA-bd_OB-fold"/>
</dbReference>
<protein>
    <submittedName>
        <fullName evidence="6">Exosome complex protein RPR40</fullName>
    </submittedName>
</protein>
<proteinExistence type="predicted"/>
<dbReference type="FunFam" id="3.30.1370.10:FF:000038">
    <property type="entry name" value="exosome complex component RRP40"/>
    <property type="match status" value="1"/>
</dbReference>
<dbReference type="PANTHER" id="PTHR21321:SF1">
    <property type="entry name" value="EXOSOME COMPLEX COMPONENT RRP40"/>
    <property type="match status" value="1"/>
</dbReference>
<dbReference type="InterPro" id="IPR036612">
    <property type="entry name" value="KH_dom_type_1_sf"/>
</dbReference>
<dbReference type="Proteomes" id="UP001431209">
    <property type="component" value="Unassembled WGS sequence"/>
</dbReference>
<dbReference type="GO" id="GO:0034475">
    <property type="term" value="P:U4 snRNA 3'-end processing"/>
    <property type="evidence" value="ECO:0007669"/>
    <property type="project" value="TreeGrafter"/>
</dbReference>